<comment type="subcellular location">
    <subcellularLocation>
        <location evidence="1 6">Cell membrane</location>
        <topology evidence="1 6">Multi-pass membrane protein</topology>
    </subcellularLocation>
</comment>
<keyword evidence="3 6" id="KW-0812">Transmembrane</keyword>
<feature type="transmembrane region" description="Helical" evidence="6">
    <location>
        <begin position="104"/>
        <end position="130"/>
    </location>
</feature>
<evidence type="ECO:0000259" key="7">
    <source>
        <dbReference type="PROSITE" id="PS50928"/>
    </source>
</evidence>
<evidence type="ECO:0000256" key="2">
    <source>
        <dbReference type="ARBA" id="ARBA00022448"/>
    </source>
</evidence>
<accession>A0A2S9QF28</accession>
<sequence length="297" mass="31808">MNNRVNGPAPHSASPLPPLGSERLASVAARHRAHFETSWRTRFLAGGVIAILLALAVVAMIRLEVTPDRFLSGLSRLGTFVVQMFPPNDEGKFWFFVKALAETLAIAFAGTLTAAVLAAPVAFLAARNVIPNVFVRFAVRRGLDVIRSVDALIWALVWVGVVGLGPFAGVLAIICVDFGALGKLFSEAIETTDNRASEGVLSTGGNRIHRIRFALIPQVLPVMASQVLYFFESNVRSATIIGIVGAGGVGQYLAELLRVLDLPPLGVLIFMILVTVAVIDVISSRLRLAIIGQPQRP</sequence>
<gene>
    <name evidence="8" type="primary">phnE</name>
    <name evidence="8" type="ORF">C5L14_08575</name>
</gene>
<dbReference type="SUPFAM" id="SSF161098">
    <property type="entry name" value="MetI-like"/>
    <property type="match status" value="1"/>
</dbReference>
<dbReference type="GO" id="GO:0015416">
    <property type="term" value="F:ABC-type phosphonate transporter activity"/>
    <property type="evidence" value="ECO:0007669"/>
    <property type="project" value="InterPro"/>
</dbReference>
<feature type="transmembrane region" description="Helical" evidence="6">
    <location>
        <begin position="43"/>
        <end position="63"/>
    </location>
</feature>
<dbReference type="Gene3D" id="1.10.3720.10">
    <property type="entry name" value="MetI-like"/>
    <property type="match status" value="1"/>
</dbReference>
<keyword evidence="2 6" id="KW-0813">Transport</keyword>
<dbReference type="OrthoDB" id="9808005at2"/>
<comment type="caution">
    <text evidence="8">The sequence shown here is derived from an EMBL/GenBank/DDBJ whole genome shotgun (WGS) entry which is preliminary data.</text>
</comment>
<protein>
    <submittedName>
        <fullName evidence="8">Phosphonate ABC transporter, permease protein PhnE</fullName>
    </submittedName>
</protein>
<feature type="domain" description="ABC transmembrane type-1" evidence="7">
    <location>
        <begin position="100"/>
        <end position="283"/>
    </location>
</feature>
<keyword evidence="9" id="KW-1185">Reference proteome</keyword>
<comment type="similarity">
    <text evidence="6">Belongs to the binding-protein-dependent transport system permease family.</text>
</comment>
<feature type="transmembrane region" description="Helical" evidence="6">
    <location>
        <begin position="266"/>
        <end position="286"/>
    </location>
</feature>
<name>A0A2S9QF28_9HYPH</name>
<evidence type="ECO:0000313" key="9">
    <source>
        <dbReference type="Proteomes" id="UP000237682"/>
    </source>
</evidence>
<dbReference type="PANTHER" id="PTHR30043">
    <property type="entry name" value="PHOSPHONATES TRANSPORT SYSTEM PERMEASE PROTEIN"/>
    <property type="match status" value="1"/>
</dbReference>
<reference evidence="8 9" key="1">
    <citation type="submission" date="2018-02" db="EMBL/GenBank/DDBJ databases">
        <title>Whole genome sequencing of endophytic bacterium.</title>
        <authorList>
            <person name="Eedara R."/>
            <person name="Podile A.R."/>
        </authorList>
    </citation>
    <scope>NUCLEOTIDE SEQUENCE [LARGE SCALE GENOMIC DNA]</scope>
    <source>
        <strain evidence="8 9">RP1T</strain>
    </source>
</reference>
<feature type="transmembrane region" description="Helical" evidence="6">
    <location>
        <begin position="151"/>
        <end position="174"/>
    </location>
</feature>
<dbReference type="PANTHER" id="PTHR30043:SF9">
    <property type="entry name" value="PHOSPHONATES TRANSPORT SYSTEM PERMEASE PROTEIN"/>
    <property type="match status" value="1"/>
</dbReference>
<dbReference type="NCBIfam" id="TIGR01097">
    <property type="entry name" value="PhnE"/>
    <property type="match status" value="1"/>
</dbReference>
<dbReference type="PROSITE" id="PS50928">
    <property type="entry name" value="ABC_TM1"/>
    <property type="match status" value="1"/>
</dbReference>
<evidence type="ECO:0000256" key="1">
    <source>
        <dbReference type="ARBA" id="ARBA00004651"/>
    </source>
</evidence>
<organism evidence="8 9">
    <name type="scientific">Labrys okinawensis</name>
    <dbReference type="NCBI Taxonomy" id="346911"/>
    <lineage>
        <taxon>Bacteria</taxon>
        <taxon>Pseudomonadati</taxon>
        <taxon>Pseudomonadota</taxon>
        <taxon>Alphaproteobacteria</taxon>
        <taxon>Hyphomicrobiales</taxon>
        <taxon>Xanthobacteraceae</taxon>
        <taxon>Labrys</taxon>
    </lineage>
</organism>
<dbReference type="Proteomes" id="UP000237682">
    <property type="component" value="Unassembled WGS sequence"/>
</dbReference>
<feature type="transmembrane region" description="Helical" evidence="6">
    <location>
        <begin position="211"/>
        <end position="231"/>
    </location>
</feature>
<evidence type="ECO:0000313" key="8">
    <source>
        <dbReference type="EMBL" id="PRH87953.1"/>
    </source>
</evidence>
<keyword evidence="5 6" id="KW-0472">Membrane</keyword>
<dbReference type="InterPro" id="IPR000515">
    <property type="entry name" value="MetI-like"/>
</dbReference>
<dbReference type="GO" id="GO:0005886">
    <property type="term" value="C:plasma membrane"/>
    <property type="evidence" value="ECO:0007669"/>
    <property type="project" value="UniProtKB-SubCell"/>
</dbReference>
<evidence type="ECO:0000256" key="5">
    <source>
        <dbReference type="ARBA" id="ARBA00023136"/>
    </source>
</evidence>
<dbReference type="InterPro" id="IPR035906">
    <property type="entry name" value="MetI-like_sf"/>
</dbReference>
<dbReference type="EMBL" id="PUEJ01000003">
    <property type="protein sequence ID" value="PRH87953.1"/>
    <property type="molecule type" value="Genomic_DNA"/>
</dbReference>
<evidence type="ECO:0000256" key="3">
    <source>
        <dbReference type="ARBA" id="ARBA00022692"/>
    </source>
</evidence>
<dbReference type="Pfam" id="PF00528">
    <property type="entry name" value="BPD_transp_1"/>
    <property type="match status" value="1"/>
</dbReference>
<dbReference type="RefSeq" id="WP_105861621.1">
    <property type="nucleotide sequence ID" value="NZ_PUEJ01000003.1"/>
</dbReference>
<feature type="transmembrane region" description="Helical" evidence="6">
    <location>
        <begin position="238"/>
        <end position="254"/>
    </location>
</feature>
<keyword evidence="4 6" id="KW-1133">Transmembrane helix</keyword>
<dbReference type="AlphaFoldDB" id="A0A2S9QF28"/>
<evidence type="ECO:0000256" key="4">
    <source>
        <dbReference type="ARBA" id="ARBA00022989"/>
    </source>
</evidence>
<proteinExistence type="inferred from homology"/>
<evidence type="ECO:0000256" key="6">
    <source>
        <dbReference type="RuleBase" id="RU363032"/>
    </source>
</evidence>
<dbReference type="InterPro" id="IPR005769">
    <property type="entry name" value="PhnE/PtxC"/>
</dbReference>